<accession>A0A9N8VF25</accession>
<evidence type="ECO:0000313" key="2">
    <source>
        <dbReference type="EMBL" id="CAG8448854.1"/>
    </source>
</evidence>
<evidence type="ECO:0000256" key="1">
    <source>
        <dbReference type="SAM" id="MobiDB-lite"/>
    </source>
</evidence>
<reference evidence="2" key="1">
    <citation type="submission" date="2021-06" db="EMBL/GenBank/DDBJ databases">
        <authorList>
            <person name="Kallberg Y."/>
            <person name="Tangrot J."/>
            <person name="Rosling A."/>
        </authorList>
    </citation>
    <scope>NUCLEOTIDE SEQUENCE</scope>
    <source>
        <strain evidence="2">FL130A</strain>
    </source>
</reference>
<dbReference type="Proteomes" id="UP000789508">
    <property type="component" value="Unassembled WGS sequence"/>
</dbReference>
<feature type="compositionally biased region" description="Basic residues" evidence="1">
    <location>
        <begin position="194"/>
        <end position="206"/>
    </location>
</feature>
<dbReference type="EMBL" id="CAJVPS010000078">
    <property type="protein sequence ID" value="CAG8448854.1"/>
    <property type="molecule type" value="Genomic_DNA"/>
</dbReference>
<sequence length="223" mass="25887">MYPTLPLSNIINFAKVKPDLRKKAFVAYKDVKPRIKYYPGPTRVVLHLLAEHGPMTARQLHETYLPQYPQLGTMNYFKENVLKHLLVQEKVVKKKIIPEKPLKHFQPKKTLSRPEAIIETRIDKILSNENNITTSIDTVEQKDLLTKPTQQESRQRKIVAVNKPIWVLKLGKDINPSKHLTPLSENGIVGQKKTASKKRKENRKKKQPIDPVVEIYMAKKYVR</sequence>
<proteinExistence type="predicted"/>
<dbReference type="AlphaFoldDB" id="A0A9N8VF25"/>
<protein>
    <submittedName>
        <fullName evidence="2">10005_t:CDS:1</fullName>
    </submittedName>
</protein>
<evidence type="ECO:0000313" key="3">
    <source>
        <dbReference type="Proteomes" id="UP000789508"/>
    </source>
</evidence>
<comment type="caution">
    <text evidence="2">The sequence shown here is derived from an EMBL/GenBank/DDBJ whole genome shotgun (WGS) entry which is preliminary data.</text>
</comment>
<name>A0A9N8VF25_9GLOM</name>
<feature type="region of interest" description="Disordered" evidence="1">
    <location>
        <begin position="179"/>
        <end position="209"/>
    </location>
</feature>
<keyword evidence="3" id="KW-1185">Reference proteome</keyword>
<organism evidence="2 3">
    <name type="scientific">Ambispora leptoticha</name>
    <dbReference type="NCBI Taxonomy" id="144679"/>
    <lineage>
        <taxon>Eukaryota</taxon>
        <taxon>Fungi</taxon>
        <taxon>Fungi incertae sedis</taxon>
        <taxon>Mucoromycota</taxon>
        <taxon>Glomeromycotina</taxon>
        <taxon>Glomeromycetes</taxon>
        <taxon>Archaeosporales</taxon>
        <taxon>Ambisporaceae</taxon>
        <taxon>Ambispora</taxon>
    </lineage>
</organism>
<gene>
    <name evidence="2" type="ORF">ALEPTO_LOCUS869</name>
</gene>